<name>A0A8J3K052_9ACTN</name>
<protein>
    <submittedName>
        <fullName evidence="2">Uncharacterized protein</fullName>
    </submittedName>
</protein>
<dbReference type="Proteomes" id="UP000601223">
    <property type="component" value="Unassembled WGS sequence"/>
</dbReference>
<evidence type="ECO:0000313" key="3">
    <source>
        <dbReference type="Proteomes" id="UP000601223"/>
    </source>
</evidence>
<proteinExistence type="predicted"/>
<comment type="caution">
    <text evidence="2">The sequence shown here is derived from an EMBL/GenBank/DDBJ whole genome shotgun (WGS) entry which is preliminary data.</text>
</comment>
<sequence length="72" mass="7625">MQRAGPGTARDARMSGPRFVPPAEDFEPPADAEPLHQPPAEPADPSLPPIGLDEYGPDMGQPWEDRPPGGSP</sequence>
<feature type="compositionally biased region" description="Pro residues" evidence="1">
    <location>
        <begin position="36"/>
        <end position="48"/>
    </location>
</feature>
<feature type="region of interest" description="Disordered" evidence="1">
    <location>
        <begin position="1"/>
        <end position="72"/>
    </location>
</feature>
<evidence type="ECO:0000256" key="1">
    <source>
        <dbReference type="SAM" id="MobiDB-lite"/>
    </source>
</evidence>
<dbReference type="EMBL" id="BONF01000062">
    <property type="protein sequence ID" value="GIF86184.1"/>
    <property type="molecule type" value="Genomic_DNA"/>
</dbReference>
<accession>A0A8J3K052</accession>
<dbReference type="AlphaFoldDB" id="A0A8J3K052"/>
<gene>
    <name evidence="2" type="ORF">Cba03nite_75330</name>
</gene>
<reference evidence="2 3" key="1">
    <citation type="submission" date="2021-01" db="EMBL/GenBank/DDBJ databases">
        <title>Whole genome shotgun sequence of Catellatospora bangladeshensis NBRC 107357.</title>
        <authorList>
            <person name="Komaki H."/>
            <person name="Tamura T."/>
        </authorList>
    </citation>
    <scope>NUCLEOTIDE SEQUENCE [LARGE SCALE GENOMIC DNA]</scope>
    <source>
        <strain evidence="2 3">NBRC 107357</strain>
    </source>
</reference>
<feature type="compositionally biased region" description="Basic and acidic residues" evidence="1">
    <location>
        <begin position="63"/>
        <end position="72"/>
    </location>
</feature>
<organism evidence="2 3">
    <name type="scientific">Catellatospora bangladeshensis</name>
    <dbReference type="NCBI Taxonomy" id="310355"/>
    <lineage>
        <taxon>Bacteria</taxon>
        <taxon>Bacillati</taxon>
        <taxon>Actinomycetota</taxon>
        <taxon>Actinomycetes</taxon>
        <taxon>Micromonosporales</taxon>
        <taxon>Micromonosporaceae</taxon>
        <taxon>Catellatospora</taxon>
    </lineage>
</organism>
<evidence type="ECO:0000313" key="2">
    <source>
        <dbReference type="EMBL" id="GIF86184.1"/>
    </source>
</evidence>
<keyword evidence="3" id="KW-1185">Reference proteome</keyword>